<dbReference type="PROSITE" id="PS51464">
    <property type="entry name" value="SIS"/>
    <property type="match status" value="1"/>
</dbReference>
<dbReference type="GO" id="GO:0046348">
    <property type="term" value="P:amino sugar catabolic process"/>
    <property type="evidence" value="ECO:0007669"/>
    <property type="project" value="TreeGrafter"/>
</dbReference>
<dbReference type="GO" id="GO:0009254">
    <property type="term" value="P:peptidoglycan turnover"/>
    <property type="evidence" value="ECO:0007669"/>
    <property type="project" value="TreeGrafter"/>
</dbReference>
<keyword evidence="1" id="KW-0119">Carbohydrate metabolism</keyword>
<dbReference type="GO" id="GO:0097367">
    <property type="term" value="F:carbohydrate derivative binding"/>
    <property type="evidence" value="ECO:0007669"/>
    <property type="project" value="InterPro"/>
</dbReference>
<evidence type="ECO:0000313" key="4">
    <source>
        <dbReference type="Proteomes" id="UP000503640"/>
    </source>
</evidence>
<dbReference type="NCBIfam" id="NF003915">
    <property type="entry name" value="PRK05441.1"/>
    <property type="match status" value="1"/>
</dbReference>
<evidence type="ECO:0000259" key="2">
    <source>
        <dbReference type="PROSITE" id="PS51464"/>
    </source>
</evidence>
<organism evidence="3 4">
    <name type="scientific">Anaeromyxobacter diazotrophicus</name>
    <dbReference type="NCBI Taxonomy" id="2590199"/>
    <lineage>
        <taxon>Bacteria</taxon>
        <taxon>Pseudomonadati</taxon>
        <taxon>Myxococcota</taxon>
        <taxon>Myxococcia</taxon>
        <taxon>Myxococcales</taxon>
        <taxon>Cystobacterineae</taxon>
        <taxon>Anaeromyxobacteraceae</taxon>
        <taxon>Anaeromyxobacter</taxon>
    </lineage>
</organism>
<gene>
    <name evidence="3" type="primary">murQ</name>
    <name evidence="3" type="ORF">AMYX_27660</name>
</gene>
<dbReference type="EMBL" id="BJTG01000006">
    <property type="protein sequence ID" value="GEJ58025.1"/>
    <property type="molecule type" value="Genomic_DNA"/>
</dbReference>
<dbReference type="PANTHER" id="PTHR10088:SF4">
    <property type="entry name" value="GLUCOKINASE REGULATORY PROTEIN"/>
    <property type="match status" value="1"/>
</dbReference>
<dbReference type="InterPro" id="IPR046348">
    <property type="entry name" value="SIS_dom_sf"/>
</dbReference>
<accession>A0A7I9VNN5</accession>
<sequence length="270" mass="27602">MAGLPPTERLHPRSRLLDTLPPRGALRLLHEGDLAAARAVGRALPALARLAEAAARALEGGGRLLYAGAGTSGRLAAADAAECPPTFGVPRSRVVALVAGGAAALRRSVEGAEDDAPAGRAAVRRARVGAADLVVGVSASGTTPYVLAALDEARRRGAAVALLTCNPAARPRGAARAVLATGPELVAGSTRMAAGAATKMALALLSTGAMLRLGRVRAGRMIDVAPASAKLRRRAVRTVAELGRVGERRARAALARWGWSVRAALEELDR</sequence>
<dbReference type="SUPFAM" id="SSF53697">
    <property type="entry name" value="SIS domain"/>
    <property type="match status" value="1"/>
</dbReference>
<dbReference type="Pfam" id="PF22645">
    <property type="entry name" value="GKRP_SIS_N"/>
    <property type="match status" value="1"/>
</dbReference>
<protein>
    <submittedName>
        <fullName evidence="3">N-acetylmuramic acid 6-phosphate etherase</fullName>
    </submittedName>
</protein>
<dbReference type="GO" id="GO:0016835">
    <property type="term" value="F:carbon-oxygen lyase activity"/>
    <property type="evidence" value="ECO:0007669"/>
    <property type="project" value="TreeGrafter"/>
</dbReference>
<dbReference type="Proteomes" id="UP000503640">
    <property type="component" value="Unassembled WGS sequence"/>
</dbReference>
<feature type="domain" description="SIS" evidence="2">
    <location>
        <begin position="54"/>
        <end position="215"/>
    </location>
</feature>
<dbReference type="InterPro" id="IPR040190">
    <property type="entry name" value="MURQ/GCKR"/>
</dbReference>
<dbReference type="Gene3D" id="3.40.50.10490">
    <property type="entry name" value="Glucose-6-phosphate isomerase like protein, domain 1"/>
    <property type="match status" value="1"/>
</dbReference>
<comment type="caution">
    <text evidence="3">The sequence shown here is derived from an EMBL/GenBank/DDBJ whole genome shotgun (WGS) entry which is preliminary data.</text>
</comment>
<keyword evidence="4" id="KW-1185">Reference proteome</keyword>
<dbReference type="PANTHER" id="PTHR10088">
    <property type="entry name" value="GLUCOKINASE REGULATORY PROTEIN"/>
    <property type="match status" value="1"/>
</dbReference>
<proteinExistence type="predicted"/>
<name>A0A7I9VNN5_9BACT</name>
<dbReference type="GO" id="GO:0016803">
    <property type="term" value="F:ether hydrolase activity"/>
    <property type="evidence" value="ECO:0007669"/>
    <property type="project" value="TreeGrafter"/>
</dbReference>
<dbReference type="InterPro" id="IPR001347">
    <property type="entry name" value="SIS_dom"/>
</dbReference>
<dbReference type="AlphaFoldDB" id="A0A7I9VNN5"/>
<evidence type="ECO:0000313" key="3">
    <source>
        <dbReference type="EMBL" id="GEJ58025.1"/>
    </source>
</evidence>
<dbReference type="RefSeq" id="WP_176066169.1">
    <property type="nucleotide sequence ID" value="NZ_BJTG01000006.1"/>
</dbReference>
<dbReference type="Gene3D" id="1.10.8.1080">
    <property type="match status" value="1"/>
</dbReference>
<evidence type="ECO:0000256" key="1">
    <source>
        <dbReference type="ARBA" id="ARBA00023277"/>
    </source>
</evidence>
<reference evidence="4" key="1">
    <citation type="journal article" date="2020" name="Appl. Environ. Microbiol.">
        <title>Diazotrophic Anaeromyxobacter Isolates from Soils.</title>
        <authorList>
            <person name="Masuda Y."/>
            <person name="Yamanaka H."/>
            <person name="Xu Z.X."/>
            <person name="Shiratori Y."/>
            <person name="Aono T."/>
            <person name="Amachi S."/>
            <person name="Senoo K."/>
            <person name="Itoh H."/>
        </authorList>
    </citation>
    <scope>NUCLEOTIDE SEQUENCE [LARGE SCALE GENOMIC DNA]</scope>
    <source>
        <strain evidence="4">R267</strain>
    </source>
</reference>